<dbReference type="EMBL" id="CP000478">
    <property type="protein sequence ID" value="ABK16723.1"/>
    <property type="molecule type" value="Genomic_DNA"/>
</dbReference>
<reference evidence="1 2" key="1">
    <citation type="submission" date="2006-10" db="EMBL/GenBank/DDBJ databases">
        <title>Complete sequence of Syntrophobacter fumaroxidans MPOB.</title>
        <authorList>
            <consortium name="US DOE Joint Genome Institute"/>
            <person name="Copeland A."/>
            <person name="Lucas S."/>
            <person name="Lapidus A."/>
            <person name="Barry K."/>
            <person name="Detter J.C."/>
            <person name="Glavina del Rio T."/>
            <person name="Hammon N."/>
            <person name="Israni S."/>
            <person name="Pitluck S."/>
            <person name="Goltsman E.G."/>
            <person name="Martinez M."/>
            <person name="Schmutz J."/>
            <person name="Larimer F."/>
            <person name="Land M."/>
            <person name="Hauser L."/>
            <person name="Kyrpides N."/>
            <person name="Kim E."/>
            <person name="Boone D.R."/>
            <person name="Brockman F."/>
            <person name="Culley D."/>
            <person name="Ferry J."/>
            <person name="Gunsalus R."/>
            <person name="McInerney M.J."/>
            <person name="Morrison M."/>
            <person name="Plugge C."/>
            <person name="Rohlin L."/>
            <person name="Scholten J."/>
            <person name="Sieber J."/>
            <person name="Stams A.J.M."/>
            <person name="Worm P."/>
            <person name="Henstra A.M."/>
            <person name="Richardson P."/>
        </authorList>
    </citation>
    <scope>NUCLEOTIDE SEQUENCE [LARGE SCALE GENOMIC DNA]</scope>
    <source>
        <strain evidence="2">DSM 10017 / MPOB</strain>
    </source>
</reference>
<evidence type="ECO:0000313" key="1">
    <source>
        <dbReference type="EMBL" id="ABK16723.1"/>
    </source>
</evidence>
<proteinExistence type="predicted"/>
<dbReference type="HOGENOM" id="CLU_1824364_0_0_7"/>
<dbReference type="InParanoid" id="A0LH21"/>
<gene>
    <name evidence="1" type="ordered locus">Sfum_1029</name>
</gene>
<organism evidence="1 2">
    <name type="scientific">Syntrophobacter fumaroxidans (strain DSM 10017 / MPOB)</name>
    <dbReference type="NCBI Taxonomy" id="335543"/>
    <lineage>
        <taxon>Bacteria</taxon>
        <taxon>Pseudomonadati</taxon>
        <taxon>Thermodesulfobacteriota</taxon>
        <taxon>Syntrophobacteria</taxon>
        <taxon>Syntrophobacterales</taxon>
        <taxon>Syntrophobacteraceae</taxon>
        <taxon>Syntrophobacter</taxon>
    </lineage>
</organism>
<keyword evidence="2" id="KW-1185">Reference proteome</keyword>
<dbReference type="AlphaFoldDB" id="A0LH21"/>
<name>A0LH21_SYNFM</name>
<evidence type="ECO:0000313" key="2">
    <source>
        <dbReference type="Proteomes" id="UP000001784"/>
    </source>
</evidence>
<protein>
    <submittedName>
        <fullName evidence="1">Uncharacterized protein</fullName>
    </submittedName>
</protein>
<sequence>MTAYSPGLIRRTPDHNRSGTLMRAALQGCARECGRSFRGISCVFALLRLQGGRPPPAVRSGEARERPQSSECLTVLFQSRCCPRKAAFRPACTPAVPFEGAAAMLPRHLLRNVSATLTCLFSSKGAWRENGPLPCGEGHGS</sequence>
<dbReference type="Proteomes" id="UP000001784">
    <property type="component" value="Chromosome"/>
</dbReference>
<accession>A0LH21</accession>
<dbReference type="KEGG" id="sfu:Sfum_1029"/>